<organism evidence="2 3">
    <name type="scientific">Candidatus Cryptobacteroides faecipullorum</name>
    <dbReference type="NCBI Taxonomy" id="2840764"/>
    <lineage>
        <taxon>Bacteria</taxon>
        <taxon>Pseudomonadati</taxon>
        <taxon>Bacteroidota</taxon>
        <taxon>Bacteroidia</taxon>
        <taxon>Bacteroidales</taxon>
        <taxon>Candidatus Cryptobacteroides</taxon>
    </lineage>
</organism>
<dbReference type="Proteomes" id="UP000823660">
    <property type="component" value="Unassembled WGS sequence"/>
</dbReference>
<evidence type="ECO:0008006" key="4">
    <source>
        <dbReference type="Google" id="ProtNLM"/>
    </source>
</evidence>
<gene>
    <name evidence="2" type="ORF">IAB99_04785</name>
</gene>
<proteinExistence type="predicted"/>
<feature type="signal peptide" evidence="1">
    <location>
        <begin position="1"/>
        <end position="21"/>
    </location>
</feature>
<name>A0A9D9I8B5_9BACT</name>
<dbReference type="AlphaFoldDB" id="A0A9D9I8B5"/>
<protein>
    <recommendedName>
        <fullName evidence="4">Lipoprotein</fullName>
    </recommendedName>
</protein>
<feature type="chain" id="PRO_5039380023" description="Lipoprotein" evidence="1">
    <location>
        <begin position="22"/>
        <end position="296"/>
    </location>
</feature>
<dbReference type="EMBL" id="JADIMH010000026">
    <property type="protein sequence ID" value="MBO8467064.1"/>
    <property type="molecule type" value="Genomic_DNA"/>
</dbReference>
<evidence type="ECO:0000313" key="3">
    <source>
        <dbReference type="Proteomes" id="UP000823660"/>
    </source>
</evidence>
<sequence length="296" mass="33520">MKHYSLISLFLILSVSGCSCALKGHEGTDGFDPYISAIPDSMATGSQITVKKALENIIYTGVSVEDDRYVFNFTKDDFSRLGISEKYCKWLKCNMRKEAGNYRKLLRQNPVLKSGTSLEEMFESAKKEYLENTEKGTEQIMPTTDIFRYGSPVQCSEDNIKNLFGNWTALVTGSSDIRLLSYNYEGPAKDRKQLWKYVSHNHSAEMPYWSYSSDFDSNGNAPHIVTGEPLRQKAGNRKFAAKALMAHFVSVGDHVYSVKFSAEDKEYMYYIFVKPDTNRVVTKFNAFGCSIPDMAV</sequence>
<reference evidence="2" key="2">
    <citation type="journal article" date="2021" name="PeerJ">
        <title>Extensive microbial diversity within the chicken gut microbiome revealed by metagenomics and culture.</title>
        <authorList>
            <person name="Gilroy R."/>
            <person name="Ravi A."/>
            <person name="Getino M."/>
            <person name="Pursley I."/>
            <person name="Horton D.L."/>
            <person name="Alikhan N.F."/>
            <person name="Baker D."/>
            <person name="Gharbi K."/>
            <person name="Hall N."/>
            <person name="Watson M."/>
            <person name="Adriaenssens E.M."/>
            <person name="Foster-Nyarko E."/>
            <person name="Jarju S."/>
            <person name="Secka A."/>
            <person name="Antonio M."/>
            <person name="Oren A."/>
            <person name="Chaudhuri R.R."/>
            <person name="La Ragione R."/>
            <person name="Hildebrand F."/>
            <person name="Pallen M.J."/>
        </authorList>
    </citation>
    <scope>NUCLEOTIDE SEQUENCE</scope>
    <source>
        <strain evidence="2">B1-15692</strain>
    </source>
</reference>
<evidence type="ECO:0000256" key="1">
    <source>
        <dbReference type="SAM" id="SignalP"/>
    </source>
</evidence>
<dbReference type="PROSITE" id="PS51257">
    <property type="entry name" value="PROKAR_LIPOPROTEIN"/>
    <property type="match status" value="1"/>
</dbReference>
<accession>A0A9D9I8B5</accession>
<reference evidence="2" key="1">
    <citation type="submission" date="2020-10" db="EMBL/GenBank/DDBJ databases">
        <authorList>
            <person name="Gilroy R."/>
        </authorList>
    </citation>
    <scope>NUCLEOTIDE SEQUENCE</scope>
    <source>
        <strain evidence="2">B1-15692</strain>
    </source>
</reference>
<evidence type="ECO:0000313" key="2">
    <source>
        <dbReference type="EMBL" id="MBO8467064.1"/>
    </source>
</evidence>
<comment type="caution">
    <text evidence="2">The sequence shown here is derived from an EMBL/GenBank/DDBJ whole genome shotgun (WGS) entry which is preliminary data.</text>
</comment>
<keyword evidence="1" id="KW-0732">Signal</keyword>